<feature type="compositionally biased region" description="Polar residues" evidence="9">
    <location>
        <begin position="372"/>
        <end position="383"/>
    </location>
</feature>
<dbReference type="InParanoid" id="K0KG11"/>
<keyword evidence="4 10" id="KW-1133">Transmembrane helix</keyword>
<dbReference type="HOGENOM" id="CLU_033465_6_3_1"/>
<evidence type="ECO:0000256" key="9">
    <source>
        <dbReference type="SAM" id="MobiDB-lite"/>
    </source>
</evidence>
<feature type="compositionally biased region" description="Acidic residues" evidence="9">
    <location>
        <begin position="343"/>
        <end position="354"/>
    </location>
</feature>
<dbReference type="FunCoup" id="K0KG11">
    <property type="interactions" value="52"/>
</dbReference>
<evidence type="ECO:0000256" key="7">
    <source>
        <dbReference type="ARBA" id="ARBA00037472"/>
    </source>
</evidence>
<comment type="subcellular location">
    <subcellularLocation>
        <location evidence="1">Cell membrane</location>
        <topology evidence="1">Multi-pass membrane protein</topology>
    </subcellularLocation>
</comment>
<feature type="transmembrane region" description="Helical" evidence="10">
    <location>
        <begin position="155"/>
        <end position="177"/>
    </location>
</feature>
<dbReference type="STRING" id="1206466.K0KG11"/>
<dbReference type="PANTHER" id="PTHR31465">
    <property type="entry name" value="PROTEIN RTA1-RELATED"/>
    <property type="match status" value="1"/>
</dbReference>
<dbReference type="PANTHER" id="PTHR31465:SF9">
    <property type="entry name" value="SPHINGOID LONG-CHAIN BASE TRANSPORTER RSB1"/>
    <property type="match status" value="1"/>
</dbReference>
<evidence type="ECO:0000256" key="4">
    <source>
        <dbReference type="ARBA" id="ARBA00022989"/>
    </source>
</evidence>
<dbReference type="GO" id="GO:0006869">
    <property type="term" value="P:lipid transport"/>
    <property type="evidence" value="ECO:0007669"/>
    <property type="project" value="UniProtKB-KW"/>
</dbReference>
<evidence type="ECO:0000256" key="6">
    <source>
        <dbReference type="ARBA" id="ARBA00023136"/>
    </source>
</evidence>
<dbReference type="GO" id="GO:0005886">
    <property type="term" value="C:plasma membrane"/>
    <property type="evidence" value="ECO:0007669"/>
    <property type="project" value="UniProtKB-SubCell"/>
</dbReference>
<dbReference type="EMBL" id="CAIF01000029">
    <property type="protein sequence ID" value="CCH41871.1"/>
    <property type="molecule type" value="Genomic_DNA"/>
</dbReference>
<reference evidence="11 12" key="1">
    <citation type="journal article" date="2012" name="Eukaryot. Cell">
        <title>Draft genome sequence of Wickerhamomyces ciferrii NRRL Y-1031 F-60-10.</title>
        <authorList>
            <person name="Schneider J."/>
            <person name="Andrea H."/>
            <person name="Blom J."/>
            <person name="Jaenicke S."/>
            <person name="Ruckert C."/>
            <person name="Schorsch C."/>
            <person name="Szczepanowski R."/>
            <person name="Farwick M."/>
            <person name="Goesmann A."/>
            <person name="Puhler A."/>
            <person name="Schaffer S."/>
            <person name="Tauch A."/>
            <person name="Kohler T."/>
            <person name="Brinkrolf K."/>
        </authorList>
    </citation>
    <scope>NUCLEOTIDE SEQUENCE [LARGE SCALE GENOMIC DNA]</scope>
    <source>
        <strain evidence="12">ATCC 14091 / BCRC 22168 / CBS 111 / JCM 3599 / NBRC 0793 / NRRL Y-1031 F-60-10</strain>
    </source>
</reference>
<gene>
    <name evidence="11" type="primary">RSB1</name>
    <name evidence="11" type="ORF">BN7_1410</name>
</gene>
<dbReference type="eggNOG" id="ENOG502QU4U">
    <property type="taxonomic scope" value="Eukaryota"/>
</dbReference>
<feature type="transmembrane region" description="Helical" evidence="10">
    <location>
        <begin position="197"/>
        <end position="219"/>
    </location>
</feature>
<keyword evidence="6 10" id="KW-0472">Membrane</keyword>
<comment type="similarity">
    <text evidence="2">Belongs to the lipid-translocating exporter (LTE) (TC 9.A.26.1) family.</text>
</comment>
<evidence type="ECO:0000256" key="1">
    <source>
        <dbReference type="ARBA" id="ARBA00004651"/>
    </source>
</evidence>
<feature type="compositionally biased region" description="Polar residues" evidence="9">
    <location>
        <begin position="408"/>
        <end position="418"/>
    </location>
</feature>
<feature type="transmembrane region" description="Helical" evidence="10">
    <location>
        <begin position="288"/>
        <end position="308"/>
    </location>
</feature>
<dbReference type="GO" id="GO:0000324">
    <property type="term" value="C:fungal-type vacuole"/>
    <property type="evidence" value="ECO:0007669"/>
    <property type="project" value="TreeGrafter"/>
</dbReference>
<evidence type="ECO:0000313" key="11">
    <source>
        <dbReference type="EMBL" id="CCH41871.1"/>
    </source>
</evidence>
<evidence type="ECO:0000256" key="8">
    <source>
        <dbReference type="ARBA" id="ARBA00041117"/>
    </source>
</evidence>
<feature type="region of interest" description="Disordered" evidence="9">
    <location>
        <begin position="332"/>
        <end position="424"/>
    </location>
</feature>
<feature type="transmembrane region" description="Helical" evidence="10">
    <location>
        <begin position="122"/>
        <end position="143"/>
    </location>
</feature>
<keyword evidence="5" id="KW-0445">Lipid transport</keyword>
<feature type="compositionally biased region" description="Low complexity" evidence="9">
    <location>
        <begin position="396"/>
        <end position="407"/>
    </location>
</feature>
<feature type="compositionally biased region" description="Basic and acidic residues" evidence="9">
    <location>
        <begin position="332"/>
        <end position="342"/>
    </location>
</feature>
<dbReference type="InterPro" id="IPR007568">
    <property type="entry name" value="RTA1"/>
</dbReference>
<protein>
    <recommendedName>
        <fullName evidence="8">Sphingoid long-chain base transporter RSB1</fullName>
    </recommendedName>
</protein>
<evidence type="ECO:0000256" key="2">
    <source>
        <dbReference type="ARBA" id="ARBA00009969"/>
    </source>
</evidence>
<comment type="function">
    <text evidence="7">Catalyzes the ATP-dependent translocation of sphingoid long-chain bases (LCBs) from the cytoplasmic site toward the extracytoplasmic side of the membrane (flip-flop). Involved in the establishment of the functional lipid asymmetry of the plasma membrane. Regulates intracellular levels of LCBs, sphingolipid precursors that are growth inhibitory at increased levels.</text>
</comment>
<sequence>MTSSTTNYVPLITSLGAKVSSYSVKLATQTTTQKDVQATYQSMQASFGLLSNQAIIATATQSQAVASASAAIGEYQGTLKQIFDAQNQYGEIPSIGGNLTYLVIFAILFLSQSLISSWYKQWWFFVAMFCGLALETMGFLGRFLSHDDATVEDYFLLQIIALTIAPAFIMGGIYILLGKFIVVYGPKFAVMRPILYSYLFMICDFISLVIQAIGGALAASAETKKDNETEYQGKFNQNPDYIKLRSRTLFKIFPFAVALSVLFVYIRCVYRLIELIQGWSGYLITHEIYMFFLDALMIALATFVLLIFHPGIAFNSRKVTINVVGTKKSGKTKKEELAKQDDEGINDQSFEDQNDFEKQKQQGTIEYDGTNPGDSSTNQNNSYVDEKPDTDYEDVSLQNNSLNSNNNPTNQDYSQFTNARDESWRDIRQASERRDFTQS</sequence>
<keyword evidence="5" id="KW-0813">Transport</keyword>
<comment type="caution">
    <text evidence="11">The sequence shown here is derived from an EMBL/GenBank/DDBJ whole genome shotgun (WGS) entry which is preliminary data.</text>
</comment>
<evidence type="ECO:0000313" key="12">
    <source>
        <dbReference type="Proteomes" id="UP000009328"/>
    </source>
</evidence>
<evidence type="ECO:0000256" key="3">
    <source>
        <dbReference type="ARBA" id="ARBA00022692"/>
    </source>
</evidence>
<dbReference type="Pfam" id="PF04479">
    <property type="entry name" value="RTA1"/>
    <property type="match status" value="2"/>
</dbReference>
<feature type="transmembrane region" description="Helical" evidence="10">
    <location>
        <begin position="99"/>
        <end position="116"/>
    </location>
</feature>
<dbReference type="AlphaFoldDB" id="K0KG11"/>
<organism evidence="11 12">
    <name type="scientific">Wickerhamomyces ciferrii (strain ATCC 14091 / BCRC 22168 / CBS 111 / JCM 3599 / NBRC 0793 / NRRL Y-1031 F-60-10)</name>
    <name type="common">Yeast</name>
    <name type="synonym">Pichia ciferrii</name>
    <dbReference type="NCBI Taxonomy" id="1206466"/>
    <lineage>
        <taxon>Eukaryota</taxon>
        <taxon>Fungi</taxon>
        <taxon>Dikarya</taxon>
        <taxon>Ascomycota</taxon>
        <taxon>Saccharomycotina</taxon>
        <taxon>Saccharomycetes</taxon>
        <taxon>Phaffomycetales</taxon>
        <taxon>Wickerhamomycetaceae</taxon>
        <taxon>Wickerhamomyces</taxon>
    </lineage>
</organism>
<feature type="transmembrane region" description="Helical" evidence="10">
    <location>
        <begin position="252"/>
        <end position="273"/>
    </location>
</feature>
<accession>K0KG11</accession>
<keyword evidence="3 10" id="KW-0812">Transmembrane</keyword>
<dbReference type="Proteomes" id="UP000009328">
    <property type="component" value="Unassembled WGS sequence"/>
</dbReference>
<proteinExistence type="inferred from homology"/>
<name>K0KG11_WICCF</name>
<evidence type="ECO:0000256" key="10">
    <source>
        <dbReference type="SAM" id="Phobius"/>
    </source>
</evidence>
<keyword evidence="12" id="KW-1185">Reference proteome</keyword>
<evidence type="ECO:0000256" key="5">
    <source>
        <dbReference type="ARBA" id="ARBA00023055"/>
    </source>
</evidence>